<organism evidence="2 3">
    <name type="scientific">Shewanella maritima</name>
    <dbReference type="NCBI Taxonomy" id="2520507"/>
    <lineage>
        <taxon>Bacteria</taxon>
        <taxon>Pseudomonadati</taxon>
        <taxon>Pseudomonadota</taxon>
        <taxon>Gammaproteobacteria</taxon>
        <taxon>Alteromonadales</taxon>
        <taxon>Shewanellaceae</taxon>
        <taxon>Shewanella</taxon>
    </lineage>
</organism>
<name>A0A411PH11_9GAMM</name>
<keyword evidence="1" id="KW-0732">Signal</keyword>
<reference evidence="2 3" key="1">
    <citation type="submission" date="2019-02" db="EMBL/GenBank/DDBJ databases">
        <title>Shewanella sp. D4-2 isolated from Dokdo Island.</title>
        <authorList>
            <person name="Baek K."/>
        </authorList>
    </citation>
    <scope>NUCLEOTIDE SEQUENCE [LARGE SCALE GENOMIC DNA]</scope>
    <source>
        <strain evidence="2 3">D4-2</strain>
    </source>
</reference>
<dbReference type="Proteomes" id="UP000291106">
    <property type="component" value="Chromosome"/>
</dbReference>
<feature type="signal peptide" evidence="1">
    <location>
        <begin position="1"/>
        <end position="21"/>
    </location>
</feature>
<dbReference type="KEGG" id="smai:EXU30_09125"/>
<evidence type="ECO:0000313" key="3">
    <source>
        <dbReference type="Proteomes" id="UP000291106"/>
    </source>
</evidence>
<sequence>MKKFILASIATAVLATSTVSASEFTINPMIGASNNKAFGTSFAAGVEAGYGDVLMGYTYTGTSEKTSSEFIYDGQEAFTNSKDEFSAHSIYAGYQFDVAAGKLAVKAGVEISKRKANGSFGWEAMTPTPFSTANNEGGMLQSSVKGESLVRPMVGLGYHLDNGWNFNLHYTFHRSDRQATANFTGAYMSADGFEEESIRNVKTSLSDKDMSTWMFTVGYRF</sequence>
<protein>
    <submittedName>
        <fullName evidence="2">Uncharacterized protein</fullName>
    </submittedName>
</protein>
<evidence type="ECO:0000313" key="2">
    <source>
        <dbReference type="EMBL" id="QBF82835.1"/>
    </source>
</evidence>
<dbReference type="RefSeq" id="WP_130599359.1">
    <property type="nucleotide sequence ID" value="NZ_CP036200.1"/>
</dbReference>
<dbReference type="AlphaFoldDB" id="A0A411PH11"/>
<dbReference type="SUPFAM" id="SSF56925">
    <property type="entry name" value="OMPA-like"/>
    <property type="match status" value="1"/>
</dbReference>
<keyword evidence="3" id="KW-1185">Reference proteome</keyword>
<gene>
    <name evidence="2" type="ORF">EXU30_09125</name>
</gene>
<feature type="chain" id="PRO_5019078807" evidence="1">
    <location>
        <begin position="22"/>
        <end position="221"/>
    </location>
</feature>
<accession>A0A411PH11</accession>
<proteinExistence type="predicted"/>
<dbReference type="InterPro" id="IPR011250">
    <property type="entry name" value="OMP/PagP_B-barrel"/>
</dbReference>
<dbReference type="OrthoDB" id="6259025at2"/>
<evidence type="ECO:0000256" key="1">
    <source>
        <dbReference type="SAM" id="SignalP"/>
    </source>
</evidence>
<dbReference type="EMBL" id="CP036200">
    <property type="protein sequence ID" value="QBF82835.1"/>
    <property type="molecule type" value="Genomic_DNA"/>
</dbReference>